<feature type="transmembrane region" description="Helical" evidence="7">
    <location>
        <begin position="296"/>
        <end position="320"/>
    </location>
</feature>
<reference evidence="9" key="1">
    <citation type="submission" date="2017-04" db="EMBL/GenBank/DDBJ databases">
        <authorList>
            <person name="Varghese N."/>
            <person name="Submissions S."/>
        </authorList>
    </citation>
    <scope>NUCLEOTIDE SEQUENCE [LARGE SCALE GENOMIC DNA]</scope>
    <source>
        <strain evidence="9">DSM 16512</strain>
    </source>
</reference>
<dbReference type="AlphaFoldDB" id="A0A1W1WRG5"/>
<dbReference type="Proteomes" id="UP000192602">
    <property type="component" value="Unassembled WGS sequence"/>
</dbReference>
<accession>A0A1W1WRG5</accession>
<evidence type="ECO:0000256" key="1">
    <source>
        <dbReference type="ARBA" id="ARBA00004141"/>
    </source>
</evidence>
<evidence type="ECO:0000313" key="8">
    <source>
        <dbReference type="EMBL" id="SMC08877.1"/>
    </source>
</evidence>
<keyword evidence="9" id="KW-1185">Reference proteome</keyword>
<dbReference type="NCBIfam" id="NF037979">
    <property type="entry name" value="Na_transp"/>
    <property type="match status" value="1"/>
</dbReference>
<dbReference type="EMBL" id="FWWZ01000001">
    <property type="protein sequence ID" value="SMC08877.1"/>
    <property type="molecule type" value="Genomic_DNA"/>
</dbReference>
<evidence type="ECO:0000313" key="9">
    <source>
        <dbReference type="Proteomes" id="UP000192602"/>
    </source>
</evidence>
<dbReference type="InterPro" id="IPR037272">
    <property type="entry name" value="SNS_sf"/>
</dbReference>
<comment type="similarity">
    <text evidence="6">Belongs to the sodium:neurotransmitter symporter (SNF) (TC 2.A.22) family.</text>
</comment>
<gene>
    <name evidence="8" type="ORF">SAMN05660197_0654</name>
</gene>
<keyword evidence="6" id="KW-0769">Symport</keyword>
<dbReference type="PROSITE" id="PS50267">
    <property type="entry name" value="NA_NEUROTRAN_SYMP_3"/>
    <property type="match status" value="1"/>
</dbReference>
<feature type="transmembrane region" description="Helical" evidence="7">
    <location>
        <begin position="341"/>
        <end position="365"/>
    </location>
</feature>
<feature type="transmembrane region" description="Helical" evidence="7">
    <location>
        <begin position="9"/>
        <end position="26"/>
    </location>
</feature>
<dbReference type="GO" id="GO:0016020">
    <property type="term" value="C:membrane"/>
    <property type="evidence" value="ECO:0007669"/>
    <property type="project" value="UniProtKB-SubCell"/>
</dbReference>
<dbReference type="Pfam" id="PF00209">
    <property type="entry name" value="SNF"/>
    <property type="match status" value="2"/>
</dbReference>
<keyword evidence="2 6" id="KW-0813">Transport</keyword>
<dbReference type="SUPFAM" id="SSF161070">
    <property type="entry name" value="SNF-like"/>
    <property type="match status" value="1"/>
</dbReference>
<dbReference type="PROSITE" id="PS00610">
    <property type="entry name" value="NA_NEUROTRAN_SYMP_1"/>
    <property type="match status" value="1"/>
</dbReference>
<feature type="transmembrane region" description="Helical" evidence="7">
    <location>
        <begin position="140"/>
        <end position="159"/>
    </location>
</feature>
<dbReference type="InterPro" id="IPR000175">
    <property type="entry name" value="Na/ntran_symport"/>
</dbReference>
<dbReference type="PANTHER" id="PTHR42948:SF1">
    <property type="entry name" value="TRANSPORTER"/>
    <property type="match status" value="1"/>
</dbReference>
<dbReference type="STRING" id="1069081.SAMN05660197_0654"/>
<dbReference type="PANTHER" id="PTHR42948">
    <property type="entry name" value="TRANSPORTER"/>
    <property type="match status" value="1"/>
</dbReference>
<evidence type="ECO:0000256" key="4">
    <source>
        <dbReference type="ARBA" id="ARBA00022989"/>
    </source>
</evidence>
<dbReference type="RefSeq" id="WP_084276562.1">
    <property type="nucleotide sequence ID" value="NZ_AP026671.1"/>
</dbReference>
<feature type="transmembrane region" description="Helical" evidence="7">
    <location>
        <begin position="171"/>
        <end position="194"/>
    </location>
</feature>
<dbReference type="GO" id="GO:0015293">
    <property type="term" value="F:symporter activity"/>
    <property type="evidence" value="ECO:0007669"/>
    <property type="project" value="UniProtKB-KW"/>
</dbReference>
<evidence type="ECO:0000256" key="3">
    <source>
        <dbReference type="ARBA" id="ARBA00022692"/>
    </source>
</evidence>
<organism evidence="8 9">
    <name type="scientific">Nitratiruptor tergarcus DSM 16512</name>
    <dbReference type="NCBI Taxonomy" id="1069081"/>
    <lineage>
        <taxon>Bacteria</taxon>
        <taxon>Pseudomonadati</taxon>
        <taxon>Campylobacterota</taxon>
        <taxon>Epsilonproteobacteria</taxon>
        <taxon>Nautiliales</taxon>
        <taxon>Nitratiruptoraceae</taxon>
        <taxon>Nitratiruptor</taxon>
    </lineage>
</organism>
<dbReference type="CDD" id="cd10336">
    <property type="entry name" value="SLC6sbd_Tyt1-Like"/>
    <property type="match status" value="1"/>
</dbReference>
<evidence type="ECO:0000256" key="7">
    <source>
        <dbReference type="SAM" id="Phobius"/>
    </source>
</evidence>
<feature type="transmembrane region" description="Helical" evidence="7">
    <location>
        <begin position="249"/>
        <end position="276"/>
    </location>
</feature>
<evidence type="ECO:0000256" key="5">
    <source>
        <dbReference type="ARBA" id="ARBA00023136"/>
    </source>
</evidence>
<comment type="subcellular location">
    <subcellularLocation>
        <location evidence="1">Membrane</location>
        <topology evidence="1">Multi-pass membrane protein</topology>
    </subcellularLocation>
</comment>
<feature type="transmembrane region" description="Helical" evidence="7">
    <location>
        <begin position="214"/>
        <end position="237"/>
    </location>
</feature>
<dbReference type="InterPro" id="IPR047218">
    <property type="entry name" value="YocR/YhdH-like"/>
</dbReference>
<name>A0A1W1WRG5_9BACT</name>
<feature type="transmembrane region" description="Helical" evidence="7">
    <location>
        <begin position="87"/>
        <end position="114"/>
    </location>
</feature>
<feature type="transmembrane region" description="Helical" evidence="7">
    <location>
        <begin position="423"/>
        <end position="449"/>
    </location>
</feature>
<dbReference type="PRINTS" id="PR00176">
    <property type="entry name" value="NANEUSMPORT"/>
</dbReference>
<protein>
    <recommendedName>
        <fullName evidence="6">Transporter</fullName>
    </recommendedName>
</protein>
<keyword evidence="4 7" id="KW-1133">Transmembrane helix</keyword>
<keyword evidence="3 6" id="KW-0812">Transmembrane</keyword>
<evidence type="ECO:0000256" key="2">
    <source>
        <dbReference type="ARBA" id="ARBA00022448"/>
    </source>
</evidence>
<sequence>MKIQKFSKIGFIMAAAGSAVGLGNIWKFPYMTGEYGGGAFVLIYLITIAFIGFSVMIAEMLIGALGKKDTVSSFEELAPPSKKWWKYAGFMGFNGIIIMTFYSVVIGWILYYLFYVLFSGLPSDTQTAKNIFSNLVGNEVLAQIFFHTISVIIVGYVVHRGIKGGIEKVNLILMPALMLILFGLLTYAASLDGFSKALAFMFEPKWEKLNSEAFIRAVGHSFFTLSLGMGAIMTYAASLPKDASITKTAFIVTFMDTLIALVAGLVIFSFLFQFGAKPGQGPGLVFISLPTILHNFGSLGIFFALLFFLALAFAGLTSAVSLVEPVVQYLIDRFKMSRTKAVVLTSLIYWIVGIAALLSFTNSWGKLFSIAGKPLFDILEFTTDSILLPLGGFAIVIFVGYVLPKTQVQAHLHKPGELAGKLYAVWMFSIRYIAPVALIFMMLNLLGILKI</sequence>
<proteinExistence type="inferred from homology"/>
<feature type="transmembrane region" description="Helical" evidence="7">
    <location>
        <begin position="38"/>
        <end position="66"/>
    </location>
</feature>
<evidence type="ECO:0000256" key="6">
    <source>
        <dbReference type="RuleBase" id="RU003732"/>
    </source>
</evidence>
<keyword evidence="5 7" id="KW-0472">Membrane</keyword>
<dbReference type="OrthoDB" id="9762833at2"/>
<feature type="transmembrane region" description="Helical" evidence="7">
    <location>
        <begin position="385"/>
        <end position="403"/>
    </location>
</feature>